<feature type="domain" description="MHD2" evidence="2">
    <location>
        <begin position="743"/>
        <end position="878"/>
    </location>
</feature>
<dbReference type="PROSITE" id="PS51259">
    <property type="entry name" value="MHD2"/>
    <property type="match status" value="1"/>
</dbReference>
<gene>
    <name evidence="3" type="ORF">MICPUN_50989</name>
</gene>
<evidence type="ECO:0000256" key="1">
    <source>
        <dbReference type="SAM" id="MobiDB-lite"/>
    </source>
</evidence>
<dbReference type="GeneID" id="8244898"/>
<evidence type="ECO:0000259" key="2">
    <source>
        <dbReference type="PROSITE" id="PS51259"/>
    </source>
</evidence>
<dbReference type="Proteomes" id="UP000002009">
    <property type="component" value="Chromosome 7"/>
</dbReference>
<proteinExistence type="predicted"/>
<feature type="non-terminal residue" evidence="3">
    <location>
        <position position="924"/>
    </location>
</feature>
<feature type="region of interest" description="Disordered" evidence="1">
    <location>
        <begin position="648"/>
        <end position="679"/>
    </location>
</feature>
<reference evidence="3 4" key="1">
    <citation type="journal article" date="2009" name="Science">
        <title>Green evolution and dynamic adaptations revealed by genomes of the marine picoeukaryotes Micromonas.</title>
        <authorList>
            <person name="Worden A.Z."/>
            <person name="Lee J.H."/>
            <person name="Mock T."/>
            <person name="Rouze P."/>
            <person name="Simmons M.P."/>
            <person name="Aerts A.L."/>
            <person name="Allen A.E."/>
            <person name="Cuvelier M.L."/>
            <person name="Derelle E."/>
            <person name="Everett M.V."/>
            <person name="Foulon E."/>
            <person name="Grimwood J."/>
            <person name="Gundlach H."/>
            <person name="Henrissat B."/>
            <person name="Napoli C."/>
            <person name="McDonald S.M."/>
            <person name="Parker M.S."/>
            <person name="Rombauts S."/>
            <person name="Salamov A."/>
            <person name="Von Dassow P."/>
            <person name="Badger J.H."/>
            <person name="Coutinho P.M."/>
            <person name="Demir E."/>
            <person name="Dubchak I."/>
            <person name="Gentemann C."/>
            <person name="Eikrem W."/>
            <person name="Gready J.E."/>
            <person name="John U."/>
            <person name="Lanier W."/>
            <person name="Lindquist E.A."/>
            <person name="Lucas S."/>
            <person name="Mayer K.F."/>
            <person name="Moreau H."/>
            <person name="Not F."/>
            <person name="Otillar R."/>
            <person name="Panaud O."/>
            <person name="Pangilinan J."/>
            <person name="Paulsen I."/>
            <person name="Piegu B."/>
            <person name="Poliakov A."/>
            <person name="Robbens S."/>
            <person name="Schmutz J."/>
            <person name="Toulza E."/>
            <person name="Wyss T."/>
            <person name="Zelensky A."/>
            <person name="Zhou K."/>
            <person name="Armbrust E.V."/>
            <person name="Bhattacharya D."/>
            <person name="Goodenough U.W."/>
            <person name="Van de Peer Y."/>
            <person name="Grigoriev I.V."/>
        </authorList>
    </citation>
    <scope>NUCLEOTIDE SEQUENCE [LARGE SCALE GENOMIC DNA]</scope>
    <source>
        <strain evidence="4">RCC299 / NOUM17</strain>
    </source>
</reference>
<dbReference type="eggNOG" id="ENOG502SMJA">
    <property type="taxonomic scope" value="Eukaryota"/>
</dbReference>
<dbReference type="OrthoDB" id="10433887at2759"/>
<protein>
    <recommendedName>
        <fullName evidence="2">MHD2 domain-containing protein</fullName>
    </recommendedName>
</protein>
<dbReference type="KEGG" id="mis:MICPUN_50989"/>
<dbReference type="InParanoid" id="C1EAI3"/>
<feature type="compositionally biased region" description="Basic and acidic residues" evidence="1">
    <location>
        <begin position="648"/>
        <end position="657"/>
    </location>
</feature>
<keyword evidence="4" id="KW-1185">Reference proteome</keyword>
<accession>C1EAI3</accession>
<name>C1EAI3_MICCC</name>
<dbReference type="AlphaFoldDB" id="C1EAI3"/>
<organism evidence="3 4">
    <name type="scientific">Micromonas commoda (strain RCC299 / NOUM17 / CCMP2709)</name>
    <name type="common">Picoplanktonic green alga</name>
    <dbReference type="NCBI Taxonomy" id="296587"/>
    <lineage>
        <taxon>Eukaryota</taxon>
        <taxon>Viridiplantae</taxon>
        <taxon>Chlorophyta</taxon>
        <taxon>Mamiellophyceae</taxon>
        <taxon>Mamiellales</taxon>
        <taxon>Mamiellaceae</taxon>
        <taxon>Micromonas</taxon>
    </lineage>
</organism>
<dbReference type="EMBL" id="CP001328">
    <property type="protein sequence ID" value="ACO65209.1"/>
    <property type="molecule type" value="Genomic_DNA"/>
</dbReference>
<sequence length="924" mass="99735">MQLAPDIPMATHVGVATLRVADLEDTSGMATPQKVRLLLQSPSVTPELSQNGSALPRLTAVHLVVDCFVESRASAEPHYDLKNRSGSHDMTCREELSVSSTEIVFAVWNAWMQRGCLSNGGPLEGPLRAGLQLPPVGDVKYNSKATTNNVDKFEGRAKQMVPPQGWRGLLSAYSALYRVPRSTIALAEAMIIARSWTSGPELSIISEIHARLAMSVASIASGRAAQTERAMHAKAAAFILPHAEKSLQKWLAPPPGTITKEAISIIRALTPVLALCLPLETSASKFANYMHRAALQAVMIRTLGSLSPITRDGDTAGVAMRQENDASDASQTSFNCARSDTVPSVSALKDVVLPKHASFGSDAPLSFSRVTSAVNLAIACFDVDMSVYKALPSGVSAAPVVFHGMVAVLMQVVNDVIVSACKLWAPPYGKPFEDLESALRQLRMKLHGAGVVSVAGSLSVRAIERLMRIPLNHMLSSLCPRLVGILEKGVARERSISLPPTPVAPARGAMHSASLVDLFAALRDAYIAAMPASVNDDIRWHHHTKEVDNILAQALCWYVGEHERDCLSEVRSSRARLWADLDRSHVIPRESSIAEGESYDTKDDVNAITATLSCGFHTRLSNIHACVASLRALREDCPLLWRGRESEPAAAEKHDQEVDNSDSEDDELQQDDVDQSTRLNFKNGQKDSYTAQVEIVNFNFDVLLRKLRCSRASVIAAAAELLMDVITPDLSLAVLSPDFATRRIALAKVFDIIDAEFAIMNSSLAAGAFRLAAGSIYRALCAALERLILHRSHDDIDSYVASLSMGAYAANGGCLSGTSKPLTESQHSRVVEIADALHDFLAVDGAGVPAQVLADGEKRLRRLLNLWFTPTVEVCREYHRQTDAIAHRGGGAAMSDQDGPVSVLRPPEGGGVGLLDLLQLLAQR</sequence>
<evidence type="ECO:0000313" key="3">
    <source>
        <dbReference type="EMBL" id="ACO65209.1"/>
    </source>
</evidence>
<dbReference type="RefSeq" id="XP_002503951.1">
    <property type="nucleotide sequence ID" value="XM_002503905.1"/>
</dbReference>
<evidence type="ECO:0000313" key="4">
    <source>
        <dbReference type="Proteomes" id="UP000002009"/>
    </source>
</evidence>
<dbReference type="InterPro" id="IPR014772">
    <property type="entry name" value="Munc13_dom-2"/>
</dbReference>
<feature type="compositionally biased region" description="Acidic residues" evidence="1">
    <location>
        <begin position="658"/>
        <end position="674"/>
    </location>
</feature>